<evidence type="ECO:0000313" key="2">
    <source>
        <dbReference type="Proteomes" id="UP001054837"/>
    </source>
</evidence>
<keyword evidence="2" id="KW-1185">Reference proteome</keyword>
<protein>
    <submittedName>
        <fullName evidence="1">Uncharacterized protein</fullName>
    </submittedName>
</protein>
<dbReference type="AlphaFoldDB" id="A0AAV4TEQ8"/>
<organism evidence="1 2">
    <name type="scientific">Caerostris darwini</name>
    <dbReference type="NCBI Taxonomy" id="1538125"/>
    <lineage>
        <taxon>Eukaryota</taxon>
        <taxon>Metazoa</taxon>
        <taxon>Ecdysozoa</taxon>
        <taxon>Arthropoda</taxon>
        <taxon>Chelicerata</taxon>
        <taxon>Arachnida</taxon>
        <taxon>Araneae</taxon>
        <taxon>Araneomorphae</taxon>
        <taxon>Entelegynae</taxon>
        <taxon>Araneoidea</taxon>
        <taxon>Araneidae</taxon>
        <taxon>Caerostris</taxon>
    </lineage>
</organism>
<reference evidence="1 2" key="1">
    <citation type="submission" date="2021-06" db="EMBL/GenBank/DDBJ databases">
        <title>Caerostris darwini draft genome.</title>
        <authorList>
            <person name="Kono N."/>
            <person name="Arakawa K."/>
        </authorList>
    </citation>
    <scope>NUCLEOTIDE SEQUENCE [LARGE SCALE GENOMIC DNA]</scope>
</reference>
<accession>A0AAV4TEQ8</accession>
<comment type="caution">
    <text evidence="1">The sequence shown here is derived from an EMBL/GenBank/DDBJ whole genome shotgun (WGS) entry which is preliminary data.</text>
</comment>
<gene>
    <name evidence="1" type="ORF">CDAR_185611</name>
</gene>
<name>A0AAV4TEQ8_9ARAC</name>
<proteinExistence type="predicted"/>
<sequence length="110" mass="12885">MQFRETKYEKPLPPQLNKRHQLLDQAGKIVRLLFHPRAACDPGHHVICDFKKFLSYTFFRGKTRCPNNNDPRLKLPGQKKKKEEVGFLTWGWGGNGTRIEEKCTVGKRNY</sequence>
<dbReference type="Proteomes" id="UP001054837">
    <property type="component" value="Unassembled WGS sequence"/>
</dbReference>
<dbReference type="EMBL" id="BPLQ01009204">
    <property type="protein sequence ID" value="GIY42453.1"/>
    <property type="molecule type" value="Genomic_DNA"/>
</dbReference>
<evidence type="ECO:0000313" key="1">
    <source>
        <dbReference type="EMBL" id="GIY42453.1"/>
    </source>
</evidence>